<dbReference type="GO" id="GO:0004177">
    <property type="term" value="F:aminopeptidase activity"/>
    <property type="evidence" value="ECO:0007669"/>
    <property type="project" value="UniProtKB-KW"/>
</dbReference>
<comment type="similarity">
    <text evidence="3">Belongs to the peptidase S33 family.</text>
</comment>
<keyword evidence="8" id="KW-0645">Protease</keyword>
<dbReference type="GO" id="GO:0005737">
    <property type="term" value="C:cytoplasm"/>
    <property type="evidence" value="ECO:0007669"/>
    <property type="project" value="UniProtKB-SubCell"/>
</dbReference>
<evidence type="ECO:0000256" key="10">
    <source>
        <dbReference type="ARBA" id="ARBA00029605"/>
    </source>
</evidence>
<comment type="subcellular location">
    <subcellularLocation>
        <location evidence="2">Cytoplasm</location>
    </subcellularLocation>
</comment>
<name>A0A423JLB4_9PSED</name>
<evidence type="ECO:0000256" key="1">
    <source>
        <dbReference type="ARBA" id="ARBA00001585"/>
    </source>
</evidence>
<evidence type="ECO:0000259" key="11">
    <source>
        <dbReference type="Pfam" id="PF00561"/>
    </source>
</evidence>
<dbReference type="EMBL" id="MOBO01000012">
    <property type="protein sequence ID" value="RON38485.1"/>
    <property type="molecule type" value="Genomic_DNA"/>
</dbReference>
<reference evidence="12 13" key="1">
    <citation type="submission" date="2016-10" db="EMBL/GenBank/DDBJ databases">
        <title>Comparative genome analysis of multiple Pseudomonas spp. focuses on biocontrol and plant growth promoting traits.</title>
        <authorList>
            <person name="Tao X.-Y."/>
            <person name="Taylor C.G."/>
        </authorList>
    </citation>
    <scope>NUCLEOTIDE SEQUENCE [LARGE SCALE GENOMIC DNA]</scope>
    <source>
        <strain evidence="12 13">38D4</strain>
    </source>
</reference>
<keyword evidence="9 12" id="KW-0378">Hydrolase</keyword>
<evidence type="ECO:0000256" key="7">
    <source>
        <dbReference type="ARBA" id="ARBA00022490"/>
    </source>
</evidence>
<dbReference type="AlphaFoldDB" id="A0A423JLB4"/>
<dbReference type="InterPro" id="IPR029058">
    <property type="entry name" value="AB_hydrolase_fold"/>
</dbReference>
<evidence type="ECO:0000313" key="13">
    <source>
        <dbReference type="Proteomes" id="UP000286351"/>
    </source>
</evidence>
<keyword evidence="7" id="KW-0963">Cytoplasm</keyword>
<feature type="domain" description="AB hydrolase-1" evidence="11">
    <location>
        <begin position="30"/>
        <end position="190"/>
    </location>
</feature>
<evidence type="ECO:0000313" key="12">
    <source>
        <dbReference type="EMBL" id="RON38485.1"/>
    </source>
</evidence>
<evidence type="ECO:0000256" key="5">
    <source>
        <dbReference type="ARBA" id="ARBA00021843"/>
    </source>
</evidence>
<dbReference type="PANTHER" id="PTHR43722:SF1">
    <property type="entry name" value="PROLINE IMINOPEPTIDASE"/>
    <property type="match status" value="1"/>
</dbReference>
<dbReference type="PANTHER" id="PTHR43722">
    <property type="entry name" value="PROLINE IMINOPEPTIDASE"/>
    <property type="match status" value="1"/>
</dbReference>
<evidence type="ECO:0000256" key="3">
    <source>
        <dbReference type="ARBA" id="ARBA00010088"/>
    </source>
</evidence>
<dbReference type="PRINTS" id="PR00793">
    <property type="entry name" value="PROAMNOPTASE"/>
</dbReference>
<evidence type="ECO:0000256" key="4">
    <source>
        <dbReference type="ARBA" id="ARBA00012568"/>
    </source>
</evidence>
<dbReference type="InterPro" id="IPR000073">
    <property type="entry name" value="AB_hydrolase_1"/>
</dbReference>
<evidence type="ECO:0000256" key="2">
    <source>
        <dbReference type="ARBA" id="ARBA00004496"/>
    </source>
</evidence>
<evidence type="ECO:0000256" key="8">
    <source>
        <dbReference type="ARBA" id="ARBA00022670"/>
    </source>
</evidence>
<dbReference type="Gene3D" id="3.40.50.1820">
    <property type="entry name" value="alpha/beta hydrolase"/>
    <property type="match status" value="1"/>
</dbReference>
<dbReference type="SUPFAM" id="SSF53474">
    <property type="entry name" value="alpha/beta-Hydrolases"/>
    <property type="match status" value="1"/>
</dbReference>
<evidence type="ECO:0000256" key="9">
    <source>
        <dbReference type="ARBA" id="ARBA00022801"/>
    </source>
</evidence>
<dbReference type="RefSeq" id="WP_123366281.1">
    <property type="nucleotide sequence ID" value="NZ_MOBO01000012.1"/>
</dbReference>
<comment type="caution">
    <text evidence="12">The sequence shown here is derived from an EMBL/GenBank/DDBJ whole genome shotgun (WGS) entry which is preliminary data.</text>
</comment>
<dbReference type="InterPro" id="IPR005944">
    <property type="entry name" value="Pro_iminopeptidase"/>
</dbReference>
<proteinExistence type="inferred from homology"/>
<organism evidence="12 13">
    <name type="scientific">Pseudomonas brassicacearum</name>
    <dbReference type="NCBI Taxonomy" id="930166"/>
    <lineage>
        <taxon>Bacteria</taxon>
        <taxon>Pseudomonadati</taxon>
        <taxon>Pseudomonadota</taxon>
        <taxon>Gammaproteobacteria</taxon>
        <taxon>Pseudomonadales</taxon>
        <taxon>Pseudomonadaceae</taxon>
        <taxon>Pseudomonas</taxon>
    </lineage>
</organism>
<dbReference type="InterPro" id="IPR002410">
    <property type="entry name" value="Peptidase_S33"/>
</dbReference>
<protein>
    <recommendedName>
        <fullName evidence="5">Proline iminopeptidase</fullName>
        <ecNumber evidence="4">3.4.11.5</ecNumber>
    </recommendedName>
    <alternativeName>
        <fullName evidence="10">Prolyl aminopeptidase</fullName>
    </alternativeName>
</protein>
<sequence>MAAFLNKGYYPTGDGHHLYWERHGKPGSEPIFFLHGGPGGRCTPHHLEFFDLRCFDIIVFDQRGCGRSRPLGELRHNNTGLSVEDIDALRRHFGFDKISLLGVSWGSWLAIQYQQRYPEAVLKTTLVSVFVPFSANVSAYDKTLSEGLSEITNGSSGASARGIYQILSHGCEVQQRQAAIHWLQAILQLNGQSMRLCALEDFVNEEAVRAIRLELHYHVNHYFFRRADESLLVNADTVVIQGIKDTFGMSSVRWLRQHQNFRCRLLHAGHNAFDLPILKAVQQSLKRESDR</sequence>
<keyword evidence="6" id="KW-0031">Aminopeptidase</keyword>
<gene>
    <name evidence="12" type="ORF">BK664_14175</name>
</gene>
<dbReference type="Proteomes" id="UP000286351">
    <property type="component" value="Unassembled WGS sequence"/>
</dbReference>
<dbReference type="GO" id="GO:0006508">
    <property type="term" value="P:proteolysis"/>
    <property type="evidence" value="ECO:0007669"/>
    <property type="project" value="UniProtKB-KW"/>
</dbReference>
<dbReference type="EC" id="3.4.11.5" evidence="4"/>
<comment type="catalytic activity">
    <reaction evidence="1">
        <text>Release of N-terminal proline from a peptide.</text>
        <dbReference type="EC" id="3.4.11.5"/>
    </reaction>
</comment>
<evidence type="ECO:0000256" key="6">
    <source>
        <dbReference type="ARBA" id="ARBA00022438"/>
    </source>
</evidence>
<accession>A0A423JLB4</accession>
<dbReference type="Pfam" id="PF00561">
    <property type="entry name" value="Abhydrolase_1"/>
    <property type="match status" value="1"/>
</dbReference>